<evidence type="ECO:0000313" key="5">
    <source>
        <dbReference type="Proteomes" id="UP000243670"/>
    </source>
</evidence>
<dbReference type="GO" id="GO:1990904">
    <property type="term" value="C:ribonucleoprotein complex"/>
    <property type="evidence" value="ECO:0007669"/>
    <property type="project" value="UniProtKB-KW"/>
</dbReference>
<keyword evidence="2" id="KW-0687">Ribonucleoprotein</keyword>
<keyword evidence="4" id="KW-0542">Nucleomorph</keyword>
<dbReference type="GO" id="GO:0005840">
    <property type="term" value="C:ribosome"/>
    <property type="evidence" value="ECO:0007669"/>
    <property type="project" value="UniProtKB-KW"/>
</dbReference>
<evidence type="ECO:0000313" key="4">
    <source>
        <dbReference type="EMBL" id="AIB09965.1"/>
    </source>
</evidence>
<organism evidence="4 5">
    <name type="scientific">Lotharella oceanica</name>
    <dbReference type="NCBI Taxonomy" id="641309"/>
    <lineage>
        <taxon>Eukaryota</taxon>
        <taxon>Sar</taxon>
        <taxon>Rhizaria</taxon>
        <taxon>Cercozoa</taxon>
        <taxon>Chlorarachniophyceae</taxon>
        <taxon>Lotharella</taxon>
    </lineage>
</organism>
<proteinExistence type="predicted"/>
<dbReference type="AlphaFoldDB" id="A0A060DBU6"/>
<dbReference type="InterPro" id="IPR029064">
    <property type="entry name" value="Ribosomal_eL30-like_sf"/>
</dbReference>
<evidence type="ECO:0000259" key="3">
    <source>
        <dbReference type="Pfam" id="PF01248"/>
    </source>
</evidence>
<dbReference type="PANTHER" id="PTHR11843">
    <property type="entry name" value="40S RIBOSOMAL PROTEIN S12"/>
    <property type="match status" value="1"/>
</dbReference>
<dbReference type="Pfam" id="PF01248">
    <property type="entry name" value="Ribosomal_L7Ae"/>
    <property type="match status" value="1"/>
</dbReference>
<accession>A0A060DBU6</accession>
<dbReference type="SUPFAM" id="SSF55315">
    <property type="entry name" value="L30e-like"/>
    <property type="match status" value="1"/>
</dbReference>
<dbReference type="Proteomes" id="UP000243670">
    <property type="component" value="Nucleomorph 3"/>
</dbReference>
<evidence type="ECO:0000256" key="1">
    <source>
        <dbReference type="ARBA" id="ARBA00022980"/>
    </source>
</evidence>
<dbReference type="Gene3D" id="3.30.1330.30">
    <property type="match status" value="1"/>
</dbReference>
<name>A0A060DBU6_9EUKA</name>
<sequence length="132" mass="15664">MKFKSKSILVERAVKIVIKEARFKKLLVSGLKETIKFIIQKNGYLCVLAKNCDLKSYRVTIKVLCLKLNVKLIIFSNKKRLGRLTRQIKRKKHVKYNFKVIPCSTCLIIDSKRLNKERGYYKFINYFLKNFL</sequence>
<evidence type="ECO:0000256" key="2">
    <source>
        <dbReference type="ARBA" id="ARBA00023274"/>
    </source>
</evidence>
<geneLocation type="nucleomorph" evidence="4"/>
<feature type="domain" description="Ribosomal protein eL8/eL30/eS12/Gadd45" evidence="3">
    <location>
        <begin position="13"/>
        <end position="89"/>
    </location>
</feature>
<keyword evidence="1 4" id="KW-0689">Ribosomal protein</keyword>
<dbReference type="InterPro" id="IPR004038">
    <property type="entry name" value="Ribosomal_eL8/eL30/eS12/Gad45"/>
</dbReference>
<dbReference type="EMBL" id="CP006629">
    <property type="protein sequence ID" value="AIB09965.1"/>
    <property type="molecule type" value="Genomic_DNA"/>
</dbReference>
<protein>
    <submittedName>
        <fullName evidence="4">40S ribosomal protein S12</fullName>
    </submittedName>
</protein>
<reference evidence="4 5" key="1">
    <citation type="journal article" date="2014" name="BMC Genomics">
        <title>Nucleomorph and plastid genome sequences of the chlorarachniophyte Lotharella oceanica: convergent reductive evolution and frequent recombination in nucleomorph-bearing algae.</title>
        <authorList>
            <person name="Tanifuji G."/>
            <person name="Onodera N.T."/>
            <person name="Brown M.W."/>
            <person name="Curtis B.A."/>
            <person name="Roger A.J."/>
            <person name="Ka-Shu Wong G."/>
            <person name="Melkonian M."/>
            <person name="Archibald J.M."/>
        </authorList>
    </citation>
    <scope>NUCLEOTIDE SEQUENCE [LARGE SCALE GENOMIC DNA]</scope>
    <source>
        <strain evidence="4 5">CCMP622</strain>
    </source>
</reference>
<gene>
    <name evidence="4" type="primary">rps12</name>
    <name evidence="4" type="ORF">M951_chr359</name>
</gene>